<feature type="compositionally biased region" description="Low complexity" evidence="6">
    <location>
        <begin position="135"/>
        <end position="152"/>
    </location>
</feature>
<dbReference type="GO" id="GO:0003677">
    <property type="term" value="F:DNA binding"/>
    <property type="evidence" value="ECO:0007669"/>
    <property type="project" value="UniProtKB-KW"/>
</dbReference>
<dbReference type="GO" id="GO:0006351">
    <property type="term" value="P:DNA-templated transcription"/>
    <property type="evidence" value="ECO:0007669"/>
    <property type="project" value="InterPro"/>
</dbReference>
<dbReference type="RefSeq" id="XP_014168402.1">
    <property type="nucleotide sequence ID" value="XM_014312927.1"/>
</dbReference>
<dbReference type="HOGENOM" id="CLU_006329_4_0_1"/>
<dbReference type="eggNOG" id="ENOG502SIAM">
    <property type="taxonomic scope" value="Eukaryota"/>
</dbReference>
<dbReference type="GeneID" id="25978019"/>
<keyword evidence="4" id="KW-0804">Transcription</keyword>
<gene>
    <name evidence="8" type="ORF">CMQ_4771</name>
</gene>
<dbReference type="InParanoid" id="F0XUJ7"/>
<dbReference type="InterPro" id="IPR052073">
    <property type="entry name" value="Amide_Lactam_Regulators"/>
</dbReference>
<feature type="region of interest" description="Disordered" evidence="6">
    <location>
        <begin position="405"/>
        <end position="448"/>
    </location>
</feature>
<feature type="region of interest" description="Disordered" evidence="6">
    <location>
        <begin position="667"/>
        <end position="690"/>
    </location>
</feature>
<feature type="compositionally biased region" description="Low complexity" evidence="6">
    <location>
        <begin position="50"/>
        <end position="61"/>
    </location>
</feature>
<feature type="compositionally biased region" description="Polar residues" evidence="6">
    <location>
        <begin position="123"/>
        <end position="134"/>
    </location>
</feature>
<reference evidence="8 9" key="1">
    <citation type="journal article" date="2011" name="Proc. Natl. Acad. Sci. U.S.A.">
        <title>Genome and transcriptome analyses of the mountain pine beetle-fungal symbiont Grosmannia clavigera, a lodgepole pine pathogen.</title>
        <authorList>
            <person name="DiGuistini S."/>
            <person name="Wang Y."/>
            <person name="Liao N.Y."/>
            <person name="Taylor G."/>
            <person name="Tanguay P."/>
            <person name="Feau N."/>
            <person name="Henrissat B."/>
            <person name="Chan S.K."/>
            <person name="Hesse-Orce U."/>
            <person name="Alamouti S.M."/>
            <person name="Tsui C.K.M."/>
            <person name="Docking R.T."/>
            <person name="Levasseur A."/>
            <person name="Haridas S."/>
            <person name="Robertson G."/>
            <person name="Birol I."/>
            <person name="Holt R.A."/>
            <person name="Marra M.A."/>
            <person name="Hamelin R.C."/>
            <person name="Hirst M."/>
            <person name="Jones S.J.M."/>
            <person name="Bohlmann J."/>
            <person name="Breuil C."/>
        </authorList>
    </citation>
    <scope>NUCLEOTIDE SEQUENCE [LARGE SCALE GENOMIC DNA]</scope>
    <source>
        <strain evidence="9">kw1407 / UAMH 11150</strain>
    </source>
</reference>
<dbReference type="CDD" id="cd12148">
    <property type="entry name" value="fungal_TF_MHR"/>
    <property type="match status" value="1"/>
</dbReference>
<feature type="compositionally biased region" description="Basic and acidic residues" evidence="6">
    <location>
        <begin position="83"/>
        <end position="101"/>
    </location>
</feature>
<evidence type="ECO:0000256" key="5">
    <source>
        <dbReference type="ARBA" id="ARBA00023242"/>
    </source>
</evidence>
<feature type="compositionally biased region" description="Polar residues" evidence="6">
    <location>
        <begin position="430"/>
        <end position="443"/>
    </location>
</feature>
<dbReference type="InterPro" id="IPR007219">
    <property type="entry name" value="XnlR_reg_dom"/>
</dbReference>
<keyword evidence="5" id="KW-0539">Nucleus</keyword>
<dbReference type="EMBL" id="GL630006">
    <property type="protein sequence ID" value="EFW98919.1"/>
    <property type="molecule type" value="Genomic_DNA"/>
</dbReference>
<dbReference type="Proteomes" id="UP000007796">
    <property type="component" value="Unassembled WGS sequence"/>
</dbReference>
<evidence type="ECO:0000313" key="8">
    <source>
        <dbReference type="EMBL" id="EFW98919.1"/>
    </source>
</evidence>
<feature type="compositionally biased region" description="Basic and acidic residues" evidence="6">
    <location>
        <begin position="405"/>
        <end position="415"/>
    </location>
</feature>
<name>F0XUJ7_GROCL</name>
<evidence type="ECO:0000256" key="6">
    <source>
        <dbReference type="SAM" id="MobiDB-lite"/>
    </source>
</evidence>
<dbReference type="GO" id="GO:0008270">
    <property type="term" value="F:zinc ion binding"/>
    <property type="evidence" value="ECO:0007669"/>
    <property type="project" value="InterPro"/>
</dbReference>
<keyword evidence="3" id="KW-0238">DNA-binding</keyword>
<dbReference type="PANTHER" id="PTHR47171:SF4">
    <property type="entry name" value="ACETAMIDASE REGULATORY PROTEIN"/>
    <property type="match status" value="1"/>
</dbReference>
<feature type="region of interest" description="Disordered" evidence="6">
    <location>
        <begin position="1"/>
        <end position="152"/>
    </location>
</feature>
<dbReference type="Pfam" id="PF04082">
    <property type="entry name" value="Fungal_trans"/>
    <property type="match status" value="1"/>
</dbReference>
<evidence type="ECO:0000313" key="9">
    <source>
        <dbReference type="Proteomes" id="UP000007796"/>
    </source>
</evidence>
<keyword evidence="2" id="KW-0805">Transcription regulation</keyword>
<evidence type="ECO:0000256" key="2">
    <source>
        <dbReference type="ARBA" id="ARBA00023015"/>
    </source>
</evidence>
<dbReference type="SMART" id="SM00906">
    <property type="entry name" value="Fungal_trans"/>
    <property type="match status" value="1"/>
</dbReference>
<evidence type="ECO:0000256" key="3">
    <source>
        <dbReference type="ARBA" id="ARBA00023125"/>
    </source>
</evidence>
<dbReference type="STRING" id="655863.F0XUJ7"/>
<dbReference type="PANTHER" id="PTHR47171">
    <property type="entry name" value="FARA-RELATED"/>
    <property type="match status" value="1"/>
</dbReference>
<dbReference type="AlphaFoldDB" id="F0XUJ7"/>
<protein>
    <submittedName>
        <fullName evidence="8">Acetamidase regulatory protein</fullName>
    </submittedName>
</protein>
<evidence type="ECO:0000256" key="1">
    <source>
        <dbReference type="ARBA" id="ARBA00022833"/>
    </source>
</evidence>
<sequence>MDRIGQARSQRSAWSDAMQRPDSRVPDAGVRGPHASPTRSGDAIGPPKPTTLATILPTPATGGSSSAVDGPAASGGTDSFHPQPRDDECPGPDDRDSEVDRVAAALSSLQDASWQDGSDHGDSNTADCGSNTVHNGNTANTNDDSDSDGTSAAPADVRRHLVEMLSQEDIADRVMQRGVRIVYVGQEYSNIHYLIRQRARHAPPSVHHFPSNQISRRYTSHQLDRIPRKAFALPPAAVVDELLAAYFRHVHPGFPVLDEAVFMSQYRRRDPRNPPSLLVLQAVLMVGAHVCSHRPDRAALKTSFFRRAKMLFDARFEWNRDVVVQAALLMTWHSEGVEDIGANSYYWVGVAARTALGLGMHRDAGASTLVAPDQRLWRRLWWILVQFDVIVSLSYGRPPAVRLDESDVPELRPDDFDSPGHATGDDDNNVHNGHSNTNTNTQPPLSPIHADFTIHQTRLCCIIAHTLRDRFGLRVPPERRRAALADADQRLAHWMATLPSSLRHHLLGCSGSVHPAASAPPWVAMLHMTYNNFLILLHRPPPPQPTATIASSVTSQDDMGICSSAATALVHLLEGVAARDELRFLNVFAVDAVFTALIQLSAEIRVTNPVLAAHAMRRFDSAMDIMRRLAAFWLNAEIILRLFEDSSERLRAQLVIGKSSVSTGSIDSAISPAVDQPHHTREQQQPLSPSQAIDPATVAMASHAHGFGMPGPQHVDVLQALMLSPATTLQQHMASVNEQLDWTNLYWENSGFTSLSPFAEMRMYPPS</sequence>
<organism evidence="9">
    <name type="scientific">Grosmannia clavigera (strain kw1407 / UAMH 11150)</name>
    <name type="common">Blue stain fungus</name>
    <name type="synonym">Graphiocladiella clavigera</name>
    <dbReference type="NCBI Taxonomy" id="655863"/>
    <lineage>
        <taxon>Eukaryota</taxon>
        <taxon>Fungi</taxon>
        <taxon>Dikarya</taxon>
        <taxon>Ascomycota</taxon>
        <taxon>Pezizomycotina</taxon>
        <taxon>Sordariomycetes</taxon>
        <taxon>Sordariomycetidae</taxon>
        <taxon>Ophiostomatales</taxon>
        <taxon>Ophiostomataceae</taxon>
        <taxon>Leptographium</taxon>
    </lineage>
</organism>
<feature type="domain" description="Xylanolytic transcriptional activator regulatory" evidence="7">
    <location>
        <begin position="344"/>
        <end position="417"/>
    </location>
</feature>
<keyword evidence="1" id="KW-0862">Zinc</keyword>
<feature type="compositionally biased region" description="Polar residues" evidence="6">
    <location>
        <begin position="107"/>
        <end position="116"/>
    </location>
</feature>
<evidence type="ECO:0000259" key="7">
    <source>
        <dbReference type="SMART" id="SM00906"/>
    </source>
</evidence>
<accession>F0XUJ7</accession>
<keyword evidence="9" id="KW-1185">Reference proteome</keyword>
<proteinExistence type="predicted"/>
<dbReference type="OrthoDB" id="25391at2759"/>
<evidence type="ECO:0000256" key="4">
    <source>
        <dbReference type="ARBA" id="ARBA00023163"/>
    </source>
</evidence>